<feature type="transmembrane region" description="Helical" evidence="4">
    <location>
        <begin position="19"/>
        <end position="40"/>
    </location>
</feature>
<keyword evidence="6" id="KW-1185">Reference proteome</keyword>
<dbReference type="GO" id="GO:0042956">
    <property type="term" value="P:maltodextrin transmembrane transport"/>
    <property type="evidence" value="ECO:0007669"/>
    <property type="project" value="TreeGrafter"/>
</dbReference>
<keyword evidence="2" id="KW-0813">Transport</keyword>
<feature type="transmembrane region" description="Helical" evidence="4">
    <location>
        <begin position="52"/>
        <end position="72"/>
    </location>
</feature>
<keyword evidence="3" id="KW-0732">Signal</keyword>
<dbReference type="STRING" id="446462.Amir_3610"/>
<evidence type="ECO:0000256" key="1">
    <source>
        <dbReference type="ARBA" id="ARBA00008520"/>
    </source>
</evidence>
<protein>
    <submittedName>
        <fullName evidence="5">Extracellular solute-binding protein family 1</fullName>
    </submittedName>
</protein>
<organism evidence="5 6">
    <name type="scientific">Actinosynnema mirum (strain ATCC 29888 / DSM 43827 / JCM 3225 / NBRC 14064 / NCIMB 13271 / NRRL B-12336 / IMRU 3971 / 101)</name>
    <dbReference type="NCBI Taxonomy" id="446462"/>
    <lineage>
        <taxon>Bacteria</taxon>
        <taxon>Bacillati</taxon>
        <taxon>Actinomycetota</taxon>
        <taxon>Actinomycetes</taxon>
        <taxon>Pseudonocardiales</taxon>
        <taxon>Pseudonocardiaceae</taxon>
        <taxon>Actinosynnema</taxon>
    </lineage>
</organism>
<gene>
    <name evidence="5" type="ordered locus">Amir_3610</name>
</gene>
<reference evidence="5 6" key="1">
    <citation type="journal article" date="2009" name="Stand. Genomic Sci.">
        <title>Complete genome sequence of Actinosynnema mirum type strain (101).</title>
        <authorList>
            <person name="Land M."/>
            <person name="Lapidus A."/>
            <person name="Mayilraj S."/>
            <person name="Chen F."/>
            <person name="Copeland A."/>
            <person name="Del Rio T.G."/>
            <person name="Nolan M."/>
            <person name="Lucas S."/>
            <person name="Tice H."/>
            <person name="Cheng J.F."/>
            <person name="Chertkov O."/>
            <person name="Bruce D."/>
            <person name="Goodwin L."/>
            <person name="Pitluck S."/>
            <person name="Rohde M."/>
            <person name="Goker M."/>
            <person name="Pati A."/>
            <person name="Ivanova N."/>
            <person name="Mavromatis K."/>
            <person name="Chen A."/>
            <person name="Palaniappan K."/>
            <person name="Hauser L."/>
            <person name="Chang Y.J."/>
            <person name="Jeffries C.C."/>
            <person name="Brettin T."/>
            <person name="Detter J.C."/>
            <person name="Han C."/>
            <person name="Chain P."/>
            <person name="Tindall B.J."/>
            <person name="Bristow J."/>
            <person name="Eisen J.A."/>
            <person name="Markowitz V."/>
            <person name="Hugenholtz P."/>
            <person name="Kyrpides N.C."/>
            <person name="Klenk H.P."/>
        </authorList>
    </citation>
    <scope>NUCLEOTIDE SEQUENCE [LARGE SCALE GENOMIC DNA]</scope>
    <source>
        <strain evidence="6">ATCC 29888 / DSM 43827 / JCM 3225 / NBRC 14064 / NCIMB 13271 / NRRL B-12336 / IMRU 3971 / 101</strain>
    </source>
</reference>
<evidence type="ECO:0000313" key="5">
    <source>
        <dbReference type="EMBL" id="ACU37499.1"/>
    </source>
</evidence>
<dbReference type="KEGG" id="ami:Amir_3610"/>
<dbReference type="AlphaFoldDB" id="C6WBT2"/>
<dbReference type="InterPro" id="IPR006059">
    <property type="entry name" value="SBP"/>
</dbReference>
<keyword evidence="4" id="KW-0812">Transmembrane</keyword>
<name>C6WBT2_ACTMD</name>
<dbReference type="Proteomes" id="UP000002213">
    <property type="component" value="Chromosome"/>
</dbReference>
<feature type="transmembrane region" description="Helical" evidence="4">
    <location>
        <begin position="102"/>
        <end position="120"/>
    </location>
</feature>
<dbReference type="RefSeq" id="WP_015802387.1">
    <property type="nucleotide sequence ID" value="NC_013093.1"/>
</dbReference>
<dbReference type="Gene3D" id="3.40.190.10">
    <property type="entry name" value="Periplasmic binding protein-like II"/>
    <property type="match status" value="2"/>
</dbReference>
<dbReference type="PANTHER" id="PTHR30061:SF50">
    <property type="entry name" value="MALTOSE_MALTODEXTRIN-BINDING PERIPLASMIC PROTEIN"/>
    <property type="match status" value="1"/>
</dbReference>
<dbReference type="GO" id="GO:0015768">
    <property type="term" value="P:maltose transport"/>
    <property type="evidence" value="ECO:0007669"/>
    <property type="project" value="TreeGrafter"/>
</dbReference>
<dbReference type="GO" id="GO:0055052">
    <property type="term" value="C:ATP-binding cassette (ABC) transporter complex, substrate-binding subunit-containing"/>
    <property type="evidence" value="ECO:0007669"/>
    <property type="project" value="TreeGrafter"/>
</dbReference>
<dbReference type="OrthoDB" id="3495561at2"/>
<evidence type="ECO:0000256" key="2">
    <source>
        <dbReference type="ARBA" id="ARBA00022448"/>
    </source>
</evidence>
<evidence type="ECO:0000256" key="3">
    <source>
        <dbReference type="ARBA" id="ARBA00022729"/>
    </source>
</evidence>
<sequence>MADLELPDRPRGRRPRRRVLLIALFAVVTAVVASVSAWLAADVGERWRAGDVLHLCATGVMLVLAGVLITLLPGAVKEFWRWSGVFAAVAERVIRALRPLKAVGVVVTVLVLGVGGSLLAPAPDTDATALEEGELWLMAGEDLSPSDPRAVLLEQWNQAHPETPARLVDAAGATDEQRERMLDDARPDGPHRADVYLLDVVWLPEFAGEGHLRELDGSTIGGGTADFLPVVLDTCQDGGKLWALPLNTDVRLLYHRTDVPGLVVPTSWDGHSGSAATRAHGGLEAADAPQLAEEMLTVEALEAIWAAGGNVVTRDGEVTLTPDGSRVQFTEDDYEGMRKLNAMARTEGVVPRGVRPEETGAEDALTLFADGRTAFLRNWAVTHRQLTGRQDRPSTTHVGFDSAVQPAPSVLGGQDLAISRHTAKPKAAKALLEFLTSTQSQQILAEVGGFAPSRTSVYELSDSRHLANVRTALKDARPRPRTERYTEFSKLFREAVEKVVAPEDSIPDETARKLADVLRGRSGAGDQTRVGRGFRGGRERCFEGVRKSAPTGGGRARLRADAPTETVGVMMRRTLTALFVAVVALLSSLVSASAEPGSVDRSATRVEAPVTVAAPVQQDVSAQALSCTAGDLCAWNGVGGGSRCSWTNRDNDWWYAPTTCSWSSGSAVWSVYNNGRNTAYDRVCLYPEANYGGSTAYYVLRGQQAEGWPGVIIRSHRWVNGSCW</sequence>
<dbReference type="Pfam" id="PF03995">
    <property type="entry name" value="Inhibitor_I36"/>
    <property type="match status" value="1"/>
</dbReference>
<evidence type="ECO:0000256" key="4">
    <source>
        <dbReference type="SAM" id="Phobius"/>
    </source>
</evidence>
<keyword evidence="4" id="KW-0472">Membrane</keyword>
<dbReference type="HOGENOM" id="CLU_382051_0_0_11"/>
<comment type="similarity">
    <text evidence="1">Belongs to the bacterial solute-binding protein 1 family.</text>
</comment>
<dbReference type="eggNOG" id="COG1653">
    <property type="taxonomic scope" value="Bacteria"/>
</dbReference>
<dbReference type="SUPFAM" id="SSF53850">
    <property type="entry name" value="Periplasmic binding protein-like II"/>
    <property type="match status" value="1"/>
</dbReference>
<dbReference type="GO" id="GO:1901982">
    <property type="term" value="F:maltose binding"/>
    <property type="evidence" value="ECO:0007669"/>
    <property type="project" value="TreeGrafter"/>
</dbReference>
<dbReference type="Pfam" id="PF13416">
    <property type="entry name" value="SBP_bac_8"/>
    <property type="match status" value="1"/>
</dbReference>
<accession>C6WBT2</accession>
<keyword evidence="4" id="KW-1133">Transmembrane helix</keyword>
<dbReference type="PANTHER" id="PTHR30061">
    <property type="entry name" value="MALTOSE-BINDING PERIPLASMIC PROTEIN"/>
    <property type="match status" value="1"/>
</dbReference>
<dbReference type="EMBL" id="CP001630">
    <property type="protein sequence ID" value="ACU37499.1"/>
    <property type="molecule type" value="Genomic_DNA"/>
</dbReference>
<evidence type="ECO:0000313" key="6">
    <source>
        <dbReference type="Proteomes" id="UP000002213"/>
    </source>
</evidence>
<proteinExistence type="inferred from homology"/>